<evidence type="ECO:0000313" key="1">
    <source>
        <dbReference type="EMBL" id="MBB6498853.1"/>
    </source>
</evidence>
<gene>
    <name evidence="1" type="ORF">HDF25_000990</name>
</gene>
<keyword evidence="1" id="KW-0489">Methyltransferase</keyword>
<evidence type="ECO:0000313" key="2">
    <source>
        <dbReference type="Proteomes" id="UP000521017"/>
    </source>
</evidence>
<dbReference type="NCBIfam" id="TIGR04325">
    <property type="entry name" value="MTase_LIC12133"/>
    <property type="match status" value="1"/>
</dbReference>
<sequence length="263" mass="30748">MSFFKSKKKHESNKYGWFGDYKNWDELVALSGGYESNIILDKTRDSLLKIKNGEAVYERDSVLFDKKTYPFSVISSLLYASINCGNSLNVIDFGGSLGSTYYQVKDFLPSSLSVNWSVVEQKEYVTCGQQMFEDEVLKFHHNISESMKSKKADILLLSGVVQYLQEPHDFLNQLKDFDFKYILIDRTSFINDNQPDRLTLQIVPPYIYEAKYPSWFFNEQNFLKHFEDYNIKTEFESYVIGEQNIQIDNQVQGYDKGFLLVRK</sequence>
<dbReference type="Proteomes" id="UP000521017">
    <property type="component" value="Unassembled WGS sequence"/>
</dbReference>
<proteinExistence type="predicted"/>
<reference evidence="1 2" key="1">
    <citation type="submission" date="2020-08" db="EMBL/GenBank/DDBJ databases">
        <title>Genomic Encyclopedia of Type Strains, Phase IV (KMG-V): Genome sequencing to study the core and pangenomes of soil and plant-associated prokaryotes.</title>
        <authorList>
            <person name="Whitman W."/>
        </authorList>
    </citation>
    <scope>NUCLEOTIDE SEQUENCE [LARGE SCALE GENOMIC DNA]</scope>
    <source>
        <strain evidence="1 2">M2T3</strain>
    </source>
</reference>
<keyword evidence="1" id="KW-0808">Transferase</keyword>
<comment type="caution">
    <text evidence="1">The sequence shown here is derived from an EMBL/GenBank/DDBJ whole genome shotgun (WGS) entry which is preliminary data.</text>
</comment>
<dbReference type="GO" id="GO:0032259">
    <property type="term" value="P:methylation"/>
    <property type="evidence" value="ECO:0007669"/>
    <property type="project" value="UniProtKB-KW"/>
</dbReference>
<protein>
    <submittedName>
        <fullName evidence="1">Putative methyltransferase (TIGR04325 family)</fullName>
    </submittedName>
</protein>
<dbReference type="AlphaFoldDB" id="A0A7X0J0M2"/>
<dbReference type="RefSeq" id="WP_184623338.1">
    <property type="nucleotide sequence ID" value="NZ_JACHCC010000002.1"/>
</dbReference>
<dbReference type="GO" id="GO:0008168">
    <property type="term" value="F:methyltransferase activity"/>
    <property type="evidence" value="ECO:0007669"/>
    <property type="project" value="UniProtKB-KW"/>
</dbReference>
<name>A0A7X0J0M2_9SPHI</name>
<dbReference type="InterPro" id="IPR027612">
    <property type="entry name" value="Put_MTase_LIC12133"/>
</dbReference>
<organism evidence="1 2">
    <name type="scientific">Pedobacter cryoconitis</name>
    <dbReference type="NCBI Taxonomy" id="188932"/>
    <lineage>
        <taxon>Bacteria</taxon>
        <taxon>Pseudomonadati</taxon>
        <taxon>Bacteroidota</taxon>
        <taxon>Sphingobacteriia</taxon>
        <taxon>Sphingobacteriales</taxon>
        <taxon>Sphingobacteriaceae</taxon>
        <taxon>Pedobacter</taxon>
    </lineage>
</organism>
<accession>A0A7X0J0M2</accession>
<dbReference type="EMBL" id="JACHCC010000002">
    <property type="protein sequence ID" value="MBB6498853.1"/>
    <property type="molecule type" value="Genomic_DNA"/>
</dbReference>